<protein>
    <recommendedName>
        <fullName evidence="8">Ubiquitin-activating enzyme E1-like</fullName>
    </recommendedName>
</protein>
<dbReference type="FunFam" id="1.10.10.520:FF:000011">
    <property type="entry name" value="Ubiquitin-activating enzyme E1-like"/>
    <property type="match status" value="1"/>
</dbReference>
<dbReference type="PANTHER" id="PTHR10953">
    <property type="entry name" value="UBIQUITIN-ACTIVATING ENZYME E1"/>
    <property type="match status" value="1"/>
</dbReference>
<dbReference type="GO" id="GO:0016925">
    <property type="term" value="P:protein sumoylation"/>
    <property type="evidence" value="ECO:0007669"/>
    <property type="project" value="UniProtKB-UniRule"/>
</dbReference>
<evidence type="ECO:0000256" key="11">
    <source>
        <dbReference type="PIRSR" id="PIRSR039133-3"/>
    </source>
</evidence>
<feature type="active site" description="Glycyl thioester intermediate" evidence="9 12">
    <location>
        <position position="179"/>
    </location>
</feature>
<keyword evidence="17" id="KW-1185">Reference proteome</keyword>
<dbReference type="InterPro" id="IPR023318">
    <property type="entry name" value="Ub_act_enz_dom_a_sf"/>
</dbReference>
<feature type="binding site" evidence="11">
    <location>
        <position position="434"/>
    </location>
    <ligand>
        <name>Zn(2+)</name>
        <dbReference type="ChEBI" id="CHEBI:29105"/>
    </ligand>
</feature>
<evidence type="ECO:0000256" key="10">
    <source>
        <dbReference type="PIRSR" id="PIRSR039133-2"/>
    </source>
</evidence>
<dbReference type="InterPro" id="IPR042449">
    <property type="entry name" value="Ub-E1_IAD_1"/>
</dbReference>
<keyword evidence="16" id="KW-0436">Ligase</keyword>
<feature type="domain" description="THIF-type NAD/FAD binding fold" evidence="14">
    <location>
        <begin position="11"/>
        <end position="432"/>
    </location>
</feature>
<evidence type="ECO:0000256" key="8">
    <source>
        <dbReference type="PIRNR" id="PIRNR039133"/>
    </source>
</evidence>
<dbReference type="InterPro" id="IPR033127">
    <property type="entry name" value="UBQ-activ_enz_E1_Cys_AS"/>
</dbReference>
<evidence type="ECO:0000256" key="6">
    <source>
        <dbReference type="ARBA" id="ARBA00022833"/>
    </source>
</evidence>
<evidence type="ECO:0000256" key="4">
    <source>
        <dbReference type="ARBA" id="ARBA00022741"/>
    </source>
</evidence>
<evidence type="ECO:0000256" key="3">
    <source>
        <dbReference type="ARBA" id="ARBA00022723"/>
    </source>
</evidence>
<dbReference type="GO" id="GO:0005524">
    <property type="term" value="F:ATP binding"/>
    <property type="evidence" value="ECO:0007669"/>
    <property type="project" value="UniProtKB-UniRule"/>
</dbReference>
<dbReference type="InterPro" id="IPR030661">
    <property type="entry name" value="Uba2"/>
</dbReference>
<evidence type="ECO:0000259" key="14">
    <source>
        <dbReference type="Pfam" id="PF00899"/>
    </source>
</evidence>
<comment type="pathway">
    <text evidence="1 8">Protein modification; protein sumoylation.</text>
</comment>
<accession>A0AAF0INU2</accession>
<feature type="binding site" evidence="10">
    <location>
        <begin position="62"/>
        <end position="65"/>
    </location>
    <ligand>
        <name>ATP</name>
        <dbReference type="ChEBI" id="CHEBI:30616"/>
    </ligand>
</feature>
<dbReference type="GO" id="GO:0031510">
    <property type="term" value="C:SUMO activating enzyme complex"/>
    <property type="evidence" value="ECO:0007669"/>
    <property type="project" value="UniProtKB-UniRule"/>
</dbReference>
<dbReference type="PROSITE" id="PS00865">
    <property type="entry name" value="UBIQUITIN_ACTIVAT_2"/>
    <property type="match status" value="1"/>
</dbReference>
<evidence type="ECO:0000256" key="9">
    <source>
        <dbReference type="PIRSR" id="PIRSR039133-1"/>
    </source>
</evidence>
<dbReference type="Pfam" id="PF00899">
    <property type="entry name" value="ThiF"/>
    <property type="match status" value="1"/>
</dbReference>
<comment type="similarity">
    <text evidence="2 8">Belongs to the ubiquitin-activating E1 family.</text>
</comment>
<sequence>MATDRYAAERAVLGDDALKRLRQARMLVVGAGGIGSEVLKDLVLLGVGYIEIIDLDTIDLSNLNRQFLFQKQHIQKPKAHVAKASASAFNPDVEIVAHHANVQGKEFDVAFYQSFDVVLSALDNLATRRYVNKMCVAAGVPLVESGTAGFLGQVQPIRAGHTECYDCTAHPTPTTFPVCTIRSTPSTPMHCIVWAKNWLFPQLFGEDDEAGDAELDEAAKSGENAQELENLRCEAHQMRALRTELNDTPHDAACKIFAKVFDVDIQRLLSMDDMWEQRTRPTPLTLAAAREDTHAPEQTEALKDRRMLSLADTAQLFLDSTEALAKRAQSSSVPLAFDKDDADALAFVTSASNLRAHVYHIPRKTQFETKQIAGNIIPAIATTNAIVSGLAVVQALHMLAERWDAMRMVSMARHPARAFTTFPPAPPNPACGVCNDMYLVTDVRVNETTLGDVLEVARKPTSEGGLAYDEDAEVSIADGARILYDPDLEDNLGKTLADLRVDVGTTLSVVDEDAKKATVQLLLHAGDAKAPQVRWPGGRAEEVRARRVVPKPASDSESDVEAIEAPPPRAAVPSHGRKRRASDAGVEVPAKRKVSDTTDAPQGSSEDAAIVLD</sequence>
<keyword evidence="7 8" id="KW-0067">ATP-binding</keyword>
<keyword evidence="3 8" id="KW-0479">Metal-binding</keyword>
<evidence type="ECO:0000256" key="5">
    <source>
        <dbReference type="ARBA" id="ARBA00022786"/>
    </source>
</evidence>
<dbReference type="GO" id="GO:0046872">
    <property type="term" value="F:metal ion binding"/>
    <property type="evidence" value="ECO:0007669"/>
    <property type="project" value="UniProtKB-KW"/>
</dbReference>
<dbReference type="Gene3D" id="1.10.10.520">
    <property type="entry name" value="Ubiquitin activating enzymes (Uba3). Chain: B, domain 2"/>
    <property type="match status" value="1"/>
</dbReference>
<evidence type="ECO:0000256" key="1">
    <source>
        <dbReference type="ARBA" id="ARBA00004718"/>
    </source>
</evidence>
<name>A0AAF0INU2_9BASI</name>
<feature type="domain" description="Ubiquitin-activating enzyme SCCH" evidence="15">
    <location>
        <begin position="253"/>
        <end position="370"/>
    </location>
</feature>
<dbReference type="EMBL" id="CP119952">
    <property type="protein sequence ID" value="WFC95282.1"/>
    <property type="molecule type" value="Genomic_DNA"/>
</dbReference>
<keyword evidence="5 8" id="KW-0833">Ubl conjugation pathway</keyword>
<evidence type="ECO:0000313" key="17">
    <source>
        <dbReference type="Proteomes" id="UP001216638"/>
    </source>
</evidence>
<dbReference type="SUPFAM" id="SSF69572">
    <property type="entry name" value="Activating enzymes of the ubiquitin-like proteins"/>
    <property type="match status" value="1"/>
</dbReference>
<evidence type="ECO:0000259" key="15">
    <source>
        <dbReference type="Pfam" id="PF10585"/>
    </source>
</evidence>
<dbReference type="Pfam" id="PF10585">
    <property type="entry name" value="UBA_E1_SCCH"/>
    <property type="match status" value="1"/>
</dbReference>
<dbReference type="FunFam" id="3.50.50.80:FF:000002">
    <property type="entry name" value="SUMO-activating enzyme subunit 2"/>
    <property type="match status" value="1"/>
</dbReference>
<dbReference type="AlphaFoldDB" id="A0AAF0INU2"/>
<keyword evidence="6 8" id="KW-0862">Zinc</keyword>
<dbReference type="PIRSF" id="PIRSF039133">
    <property type="entry name" value="SUMO_E1B"/>
    <property type="match status" value="1"/>
</dbReference>
<feature type="binding site" evidence="10">
    <location>
        <position position="54"/>
    </location>
    <ligand>
        <name>ATP</name>
        <dbReference type="ChEBI" id="CHEBI:30616"/>
    </ligand>
</feature>
<organism evidence="16 17">
    <name type="scientific">Malassezia brasiliensis</name>
    <dbReference type="NCBI Taxonomy" id="1821822"/>
    <lineage>
        <taxon>Eukaryota</taxon>
        <taxon>Fungi</taxon>
        <taxon>Dikarya</taxon>
        <taxon>Basidiomycota</taxon>
        <taxon>Ustilaginomycotina</taxon>
        <taxon>Malasseziomycetes</taxon>
        <taxon>Malasseziales</taxon>
        <taxon>Malasseziaceae</taxon>
        <taxon>Malassezia</taxon>
    </lineage>
</organism>
<feature type="region of interest" description="Disordered" evidence="13">
    <location>
        <begin position="544"/>
        <end position="613"/>
    </location>
</feature>
<feature type="binding site" evidence="11">
    <location>
        <position position="431"/>
    </location>
    <ligand>
        <name>Zn(2+)</name>
        <dbReference type="ChEBI" id="CHEBI:29105"/>
    </ligand>
</feature>
<evidence type="ECO:0000256" key="7">
    <source>
        <dbReference type="ARBA" id="ARBA00022840"/>
    </source>
</evidence>
<feature type="binding site" evidence="11">
    <location>
        <position position="167"/>
    </location>
    <ligand>
        <name>Zn(2+)</name>
        <dbReference type="ChEBI" id="CHEBI:29105"/>
    </ligand>
</feature>
<dbReference type="PANTHER" id="PTHR10953:SF5">
    <property type="entry name" value="SUMO-ACTIVATING ENZYME SUBUNIT 2"/>
    <property type="match status" value="1"/>
</dbReference>
<feature type="binding site" evidence="10">
    <location>
        <begin position="30"/>
        <end position="35"/>
    </location>
    <ligand>
        <name>ATP</name>
        <dbReference type="ChEBI" id="CHEBI:30616"/>
    </ligand>
</feature>
<proteinExistence type="inferred from homology"/>
<feature type="binding site" evidence="11">
    <location>
        <position position="164"/>
    </location>
    <ligand>
        <name>Zn(2+)</name>
        <dbReference type="ChEBI" id="CHEBI:29105"/>
    </ligand>
</feature>
<gene>
    <name evidence="16" type="primary">UBA2</name>
    <name evidence="16" type="ORF">MBRA1_001929</name>
</gene>
<feature type="binding site" evidence="10">
    <location>
        <begin position="123"/>
        <end position="128"/>
    </location>
    <ligand>
        <name>ATP</name>
        <dbReference type="ChEBI" id="CHEBI:30616"/>
    </ligand>
</feature>
<evidence type="ECO:0000256" key="13">
    <source>
        <dbReference type="SAM" id="MobiDB-lite"/>
    </source>
</evidence>
<dbReference type="Gene3D" id="3.50.50.80">
    <property type="entry name" value="Ubiquitin-activating enzyme E1, inactive adenylation domain, subdomain 1"/>
    <property type="match status" value="1"/>
</dbReference>
<evidence type="ECO:0000256" key="2">
    <source>
        <dbReference type="ARBA" id="ARBA00005673"/>
    </source>
</evidence>
<dbReference type="GO" id="GO:0005737">
    <property type="term" value="C:cytoplasm"/>
    <property type="evidence" value="ECO:0007669"/>
    <property type="project" value="TreeGrafter"/>
</dbReference>
<dbReference type="GO" id="GO:0019948">
    <property type="term" value="F:SUMO activating enzyme activity"/>
    <property type="evidence" value="ECO:0007669"/>
    <property type="project" value="UniProtKB-UniRule"/>
</dbReference>
<evidence type="ECO:0000313" key="16">
    <source>
        <dbReference type="EMBL" id="WFC95282.1"/>
    </source>
</evidence>
<dbReference type="InterPro" id="IPR045886">
    <property type="entry name" value="ThiF/MoeB/HesA"/>
</dbReference>
<dbReference type="InterPro" id="IPR019572">
    <property type="entry name" value="UBA_E1_SCCH"/>
</dbReference>
<reference evidence="16" key="1">
    <citation type="submission" date="2023-03" db="EMBL/GenBank/DDBJ databases">
        <title>Mating type loci evolution in Malassezia.</title>
        <authorList>
            <person name="Coelho M.A."/>
        </authorList>
    </citation>
    <scope>NUCLEOTIDE SEQUENCE</scope>
    <source>
        <strain evidence="16">CBS 14135</strain>
    </source>
</reference>
<keyword evidence="4 8" id="KW-0547">Nucleotide-binding</keyword>
<dbReference type="InterPro" id="IPR000594">
    <property type="entry name" value="ThiF_NAD_FAD-bd"/>
</dbReference>
<dbReference type="Gene3D" id="3.10.290.20">
    <property type="entry name" value="Ubiquitin-like 2 activating enzyme e1b. Chain: B, domain 3"/>
    <property type="match status" value="1"/>
</dbReference>
<evidence type="ECO:0000256" key="12">
    <source>
        <dbReference type="PROSITE-ProRule" id="PRU10132"/>
    </source>
</evidence>
<dbReference type="InterPro" id="IPR035985">
    <property type="entry name" value="Ubiquitin-activating_enz"/>
</dbReference>
<comment type="subunit">
    <text evidence="8">Heterodimer.</text>
</comment>
<feature type="binding site" evidence="10">
    <location>
        <position position="78"/>
    </location>
    <ligand>
        <name>ATP</name>
        <dbReference type="ChEBI" id="CHEBI:30616"/>
    </ligand>
</feature>
<dbReference type="Proteomes" id="UP001216638">
    <property type="component" value="Chromosome 2"/>
</dbReference>